<dbReference type="Proteomes" id="UP000240830">
    <property type="component" value="Unassembled WGS sequence"/>
</dbReference>
<dbReference type="Pfam" id="PF19559">
    <property type="entry name" value="DUF6081"/>
    <property type="match status" value="1"/>
</dbReference>
<proteinExistence type="predicted"/>
<dbReference type="AlphaFoldDB" id="A0A2H9TPG6"/>
<keyword evidence="1" id="KW-0732">Signal</keyword>
<accession>A0A2H9TPG6</accession>
<evidence type="ECO:0000256" key="1">
    <source>
        <dbReference type="SAM" id="SignalP"/>
    </source>
</evidence>
<reference evidence="2 3" key="1">
    <citation type="submission" date="2016-10" db="EMBL/GenBank/DDBJ databases">
        <title>The genome of Paramicrosporidium saccamoebae is the missing link in understanding Cryptomycota and Microsporidia evolution.</title>
        <authorList>
            <person name="Quandt C.A."/>
            <person name="Beaudet D."/>
            <person name="Corsaro D."/>
            <person name="Michel R."/>
            <person name="Corradi N."/>
            <person name="James T."/>
        </authorList>
    </citation>
    <scope>NUCLEOTIDE SEQUENCE [LARGE SCALE GENOMIC DNA]</scope>
    <source>
        <strain evidence="2 3">KSL3</strain>
    </source>
</reference>
<sequence length="325" mass="35858">MQSQDTTPGLVAEFSMQLRILLALTAVASASTKLFEYNGSGDLTAPLEEQFRYLDSLYDEDTGKRIPQARNGVMCRTAEGLVVGCSPSQSTFSPSIPGAQFVLGARPLFPVQPGSLAIEVASSVHIYGVENHPFGDKVKDPHTDTRLACSTIAVIASGRMFFSFTFTNEMIYASVLKGSTKSAPSALQYLIPLIATKAGVMHKVKFIFNDDLKRIDWLVDEQSLFSWQQDTVIDKKYLIEQIGEDAVLKFPTNEVVVATGIFTFWNDFLPLEGEPKEHTAVLDPATPEPNFCLSEQAQNAAKSIFKDWSPEVILTIKNITVTREY</sequence>
<protein>
    <submittedName>
        <fullName evidence="2">Uncharacterized protein</fullName>
    </submittedName>
</protein>
<name>A0A2H9TPG6_9FUNG</name>
<dbReference type="InterPro" id="IPR045727">
    <property type="entry name" value="DUF6081"/>
</dbReference>
<evidence type="ECO:0000313" key="2">
    <source>
        <dbReference type="EMBL" id="PJF19648.1"/>
    </source>
</evidence>
<dbReference type="EMBL" id="MTSL01000048">
    <property type="protein sequence ID" value="PJF19648.1"/>
    <property type="molecule type" value="Genomic_DNA"/>
</dbReference>
<comment type="caution">
    <text evidence="2">The sequence shown here is derived from an EMBL/GenBank/DDBJ whole genome shotgun (WGS) entry which is preliminary data.</text>
</comment>
<keyword evidence="3" id="KW-1185">Reference proteome</keyword>
<evidence type="ECO:0000313" key="3">
    <source>
        <dbReference type="Proteomes" id="UP000240830"/>
    </source>
</evidence>
<feature type="signal peptide" evidence="1">
    <location>
        <begin position="1"/>
        <end position="30"/>
    </location>
</feature>
<feature type="chain" id="PRO_5014113722" evidence="1">
    <location>
        <begin position="31"/>
        <end position="325"/>
    </location>
</feature>
<organism evidence="2 3">
    <name type="scientific">Paramicrosporidium saccamoebae</name>
    <dbReference type="NCBI Taxonomy" id="1246581"/>
    <lineage>
        <taxon>Eukaryota</taxon>
        <taxon>Fungi</taxon>
        <taxon>Fungi incertae sedis</taxon>
        <taxon>Cryptomycota</taxon>
        <taxon>Cryptomycota incertae sedis</taxon>
        <taxon>Paramicrosporidium</taxon>
    </lineage>
</organism>
<gene>
    <name evidence="2" type="ORF">PSACC_00528</name>
</gene>